<comment type="caution">
    <text evidence="1">The sequence shown here is derived from an EMBL/GenBank/DDBJ whole genome shotgun (WGS) entry which is preliminary data.</text>
</comment>
<proteinExistence type="predicted"/>
<evidence type="ECO:0000313" key="2">
    <source>
        <dbReference type="Proteomes" id="UP001155059"/>
    </source>
</evidence>
<evidence type="ECO:0000313" key="1">
    <source>
        <dbReference type="EMBL" id="MCK9799379.1"/>
    </source>
</evidence>
<reference evidence="1 2" key="1">
    <citation type="journal article" date="2022" name="Int. J. Syst. Evol. Microbiol.">
        <title>Pseudomonas aegrilactucae sp. nov. and Pseudomonas morbosilactucae sp. nov., pathogens causing bacterial rot of lettuce in Japan.</title>
        <authorList>
            <person name="Sawada H."/>
            <person name="Fujikawa T."/>
            <person name="Satou M."/>
        </authorList>
    </citation>
    <scope>NUCLEOTIDE SEQUENCE [LARGE SCALE GENOMIC DNA]</scope>
    <source>
        <strain evidence="1 2">MAFF 302030</strain>
    </source>
</reference>
<dbReference type="InterPro" id="IPR016024">
    <property type="entry name" value="ARM-type_fold"/>
</dbReference>
<reference evidence="1 2" key="2">
    <citation type="journal article" date="2023" name="Plant Pathol.">
        <title>Dismantling and reorganizing Pseudomonas marginalis sensu#lato.</title>
        <authorList>
            <person name="Sawada H."/>
            <person name="Fujikawa T."/>
            <person name="Satou M."/>
        </authorList>
    </citation>
    <scope>NUCLEOTIDE SEQUENCE [LARGE SCALE GENOMIC DNA]</scope>
    <source>
        <strain evidence="1 2">MAFF 302030</strain>
    </source>
</reference>
<dbReference type="Proteomes" id="UP001155059">
    <property type="component" value="Unassembled WGS sequence"/>
</dbReference>
<dbReference type="Gene3D" id="1.25.10.10">
    <property type="entry name" value="Leucine-rich Repeat Variant"/>
    <property type="match status" value="1"/>
</dbReference>
<dbReference type="RefSeq" id="WP_268265719.1">
    <property type="nucleotide sequence ID" value="NZ_JALQCW010000039.1"/>
</dbReference>
<protein>
    <submittedName>
        <fullName evidence="1">DUF4303 domain-containing protein</fullName>
    </submittedName>
</protein>
<dbReference type="EMBL" id="JALQCW010000039">
    <property type="protein sequence ID" value="MCK9799379.1"/>
    <property type="molecule type" value="Genomic_DNA"/>
</dbReference>
<dbReference type="AlphaFoldDB" id="A0A9X1YXC2"/>
<accession>A0A9X1YXC2</accession>
<gene>
    <name evidence="1" type="ORF">M1B34_17115</name>
</gene>
<organism evidence="1 2">
    <name type="scientific">Pseudomonas morbosilactucae</name>
    <dbReference type="NCBI Taxonomy" id="2938197"/>
    <lineage>
        <taxon>Bacteria</taxon>
        <taxon>Pseudomonadati</taxon>
        <taxon>Pseudomonadota</taxon>
        <taxon>Gammaproteobacteria</taxon>
        <taxon>Pseudomonadales</taxon>
        <taxon>Pseudomonadaceae</taxon>
        <taxon>Pseudomonas</taxon>
    </lineage>
</organism>
<name>A0A9X1YXC2_9PSED</name>
<sequence>MDWNDLQNALFDSARAALDTLLEQGIPAPYAIAFHASYREEERVIDLPSLAVSSAATLEDDHGPEQPGDISGVRWNPADWRWDWELDDYANPALQAWDLPLQNEANRAGPQHWQAVEAQFVDCVVQAARALREHYKDDPRVDPHFVALFHDFNDEVGLARASLTAELFAWHFPEEVAKDRLREEIAALPHAEQVSFYLDRLQRVHSISSEEAEAWLIAQGAAASSALIERLHTVKDAYAIARILGLAGHADAAVIEALRQRLGNAKEQPTRHWCARALACLGDVAWLLEQADDIAVQGLCAPLSALSDQRAQPAPLDYSALITLLEQRPGLTADVEEALKPGRSFITLNDQDLPQALLGLTSPHRVIRRHAACVLDNRWLSEAAQAEAIQGLLRALQDEDVRVRELAQLSLDGLRHC</sequence>
<dbReference type="InterPro" id="IPR011989">
    <property type="entry name" value="ARM-like"/>
</dbReference>
<dbReference type="SUPFAM" id="SSF48371">
    <property type="entry name" value="ARM repeat"/>
    <property type="match status" value="1"/>
</dbReference>